<feature type="region of interest" description="Disordered" evidence="10">
    <location>
        <begin position="65"/>
        <end position="154"/>
    </location>
</feature>
<keyword evidence="4" id="KW-1003">Cell membrane</keyword>
<dbReference type="SUPFAM" id="SSF74653">
    <property type="entry name" value="TolA/TonB C-terminal domain"/>
    <property type="match status" value="1"/>
</dbReference>
<keyword evidence="7" id="KW-0653">Protein transport</keyword>
<dbReference type="RefSeq" id="WP_060429611.1">
    <property type="nucleotide sequence ID" value="NZ_CP124750.1"/>
</dbReference>
<evidence type="ECO:0000256" key="5">
    <source>
        <dbReference type="ARBA" id="ARBA00022519"/>
    </source>
</evidence>
<sequence>MSVSPLPFAAPGAAMPWRRCLVLVLALHLLAAALLWPWRDKAAPAWVPPPAVMVVMAAAPLAPAEVKQPPGQRTPPPQVEPPAPEPLPTVKVPEAARPNIAVPPKQKKPPKPVKKTLPPRTPPQEKTIAPPKVQEQSVGAPPPGRADKTAAPQTRLTPYAQAGVDNWRSRISGRLNRFKRYPKDALRLKRQGVGQVRFTLDRQGHVLAVTLVSSAGLPSLDREIQALVKRASPLPTPPADAYVNGTVELTLPIDFSLRGASF</sequence>
<evidence type="ECO:0000256" key="8">
    <source>
        <dbReference type="ARBA" id="ARBA00022989"/>
    </source>
</evidence>
<accession>A0ABW8QMY3</accession>
<gene>
    <name evidence="12" type="ORF">ACJBEI_13545</name>
</gene>
<evidence type="ECO:0000256" key="6">
    <source>
        <dbReference type="ARBA" id="ARBA00022692"/>
    </source>
</evidence>
<feature type="compositionally biased region" description="Basic residues" evidence="10">
    <location>
        <begin position="105"/>
        <end position="114"/>
    </location>
</feature>
<dbReference type="InterPro" id="IPR037682">
    <property type="entry name" value="TonB_C"/>
</dbReference>
<dbReference type="Proteomes" id="UP001622968">
    <property type="component" value="Unassembled WGS sequence"/>
</dbReference>
<protein>
    <submittedName>
        <fullName evidence="12">Energy transducer TonB</fullName>
    </submittedName>
</protein>
<keyword evidence="8" id="KW-1133">Transmembrane helix</keyword>
<dbReference type="Pfam" id="PF03544">
    <property type="entry name" value="TonB_C"/>
    <property type="match status" value="1"/>
</dbReference>
<feature type="compositionally biased region" description="Pro residues" evidence="10">
    <location>
        <begin position="72"/>
        <end position="87"/>
    </location>
</feature>
<evidence type="ECO:0000256" key="1">
    <source>
        <dbReference type="ARBA" id="ARBA00004383"/>
    </source>
</evidence>
<evidence type="ECO:0000259" key="11">
    <source>
        <dbReference type="PROSITE" id="PS52015"/>
    </source>
</evidence>
<dbReference type="Gene3D" id="3.30.1150.10">
    <property type="match status" value="1"/>
</dbReference>
<evidence type="ECO:0000256" key="9">
    <source>
        <dbReference type="ARBA" id="ARBA00023136"/>
    </source>
</evidence>
<comment type="subcellular location">
    <subcellularLocation>
        <location evidence="1">Cell inner membrane</location>
        <topology evidence="1">Single-pass membrane protein</topology>
        <orientation evidence="1">Periplasmic side</orientation>
    </subcellularLocation>
</comment>
<comment type="similarity">
    <text evidence="2">Belongs to the TonB family.</text>
</comment>
<dbReference type="PANTHER" id="PTHR33446">
    <property type="entry name" value="PROTEIN TONB-RELATED"/>
    <property type="match status" value="1"/>
</dbReference>
<dbReference type="PANTHER" id="PTHR33446:SF2">
    <property type="entry name" value="PROTEIN TONB"/>
    <property type="match status" value="1"/>
</dbReference>
<reference evidence="12 13" key="1">
    <citation type="submission" date="2024-11" db="EMBL/GenBank/DDBJ databases">
        <title>Draft genomes of five putative biosurfactant-producing Serratia sp. isolates from Laguna de Bay, Philippines.</title>
        <authorList>
            <person name="Lantican N."/>
            <person name="Barredo G.A."/>
            <person name="Rosana A."/>
            <person name="Siababa A.C."/>
            <person name="Montecillo A."/>
        </authorList>
    </citation>
    <scope>NUCLEOTIDE SEQUENCE [LARGE SCALE GENOMIC DNA]</scope>
    <source>
        <strain evidence="12 13">WS11a</strain>
    </source>
</reference>
<name>A0ABW8QMY3_9GAMM</name>
<evidence type="ECO:0000313" key="12">
    <source>
        <dbReference type="EMBL" id="MFK8976235.1"/>
    </source>
</evidence>
<dbReference type="NCBIfam" id="TIGR01352">
    <property type="entry name" value="tonB_Cterm"/>
    <property type="match status" value="1"/>
</dbReference>
<comment type="caution">
    <text evidence="12">The sequence shown here is derived from an EMBL/GenBank/DDBJ whole genome shotgun (WGS) entry which is preliminary data.</text>
</comment>
<evidence type="ECO:0000256" key="7">
    <source>
        <dbReference type="ARBA" id="ARBA00022927"/>
    </source>
</evidence>
<feature type="domain" description="TonB C-terminal" evidence="11">
    <location>
        <begin position="166"/>
        <end position="262"/>
    </location>
</feature>
<proteinExistence type="inferred from homology"/>
<dbReference type="InterPro" id="IPR051045">
    <property type="entry name" value="TonB-dependent_transducer"/>
</dbReference>
<keyword evidence="9" id="KW-0472">Membrane</keyword>
<evidence type="ECO:0000313" key="13">
    <source>
        <dbReference type="Proteomes" id="UP001622968"/>
    </source>
</evidence>
<keyword evidence="5" id="KW-0997">Cell inner membrane</keyword>
<evidence type="ECO:0000256" key="10">
    <source>
        <dbReference type="SAM" id="MobiDB-lite"/>
    </source>
</evidence>
<dbReference type="InterPro" id="IPR006260">
    <property type="entry name" value="TonB/TolA_C"/>
</dbReference>
<evidence type="ECO:0000256" key="2">
    <source>
        <dbReference type="ARBA" id="ARBA00006555"/>
    </source>
</evidence>
<keyword evidence="3" id="KW-0813">Transport</keyword>
<dbReference type="GeneID" id="301144608"/>
<evidence type="ECO:0000256" key="3">
    <source>
        <dbReference type="ARBA" id="ARBA00022448"/>
    </source>
</evidence>
<organism evidence="12 13">
    <name type="scientific">Serratia sarumanii</name>
    <dbReference type="NCBI Taxonomy" id="3020826"/>
    <lineage>
        <taxon>Bacteria</taxon>
        <taxon>Pseudomonadati</taxon>
        <taxon>Pseudomonadota</taxon>
        <taxon>Gammaproteobacteria</taxon>
        <taxon>Enterobacterales</taxon>
        <taxon>Yersiniaceae</taxon>
        <taxon>Serratia</taxon>
    </lineage>
</organism>
<keyword evidence="13" id="KW-1185">Reference proteome</keyword>
<dbReference type="PROSITE" id="PS52015">
    <property type="entry name" value="TONB_CTD"/>
    <property type="match status" value="1"/>
</dbReference>
<evidence type="ECO:0000256" key="4">
    <source>
        <dbReference type="ARBA" id="ARBA00022475"/>
    </source>
</evidence>
<keyword evidence="6" id="KW-0812">Transmembrane</keyword>
<dbReference type="EMBL" id="JBJHGH010000001">
    <property type="protein sequence ID" value="MFK8976235.1"/>
    <property type="molecule type" value="Genomic_DNA"/>
</dbReference>